<reference evidence="3 4" key="2">
    <citation type="submission" date="2019-09" db="EMBL/GenBank/DDBJ databases">
        <title>Mesorhizobium sp. MaA-C15 isolated from Microcystis aeruginosa.</title>
        <authorList>
            <person name="Jeong S.E."/>
            <person name="Jin H.M."/>
            <person name="Jeon C.O."/>
        </authorList>
    </citation>
    <scope>NUCLEOTIDE SEQUENCE [LARGE SCALE GENOMIC DNA]</scope>
    <source>
        <strain evidence="3 4">MaA-C15</strain>
    </source>
</reference>
<dbReference type="CDD" id="cd00609">
    <property type="entry name" value="AAT_like"/>
    <property type="match status" value="1"/>
</dbReference>
<evidence type="ECO:0000313" key="4">
    <source>
        <dbReference type="Proteomes" id="UP000323258"/>
    </source>
</evidence>
<dbReference type="Proteomes" id="UP000323258">
    <property type="component" value="Unassembled WGS sequence"/>
</dbReference>
<keyword evidence="1 3" id="KW-0808">Transferase</keyword>
<evidence type="ECO:0000259" key="2">
    <source>
        <dbReference type="Pfam" id="PF00155"/>
    </source>
</evidence>
<dbReference type="Gene3D" id="3.40.640.10">
    <property type="entry name" value="Type I PLP-dependent aspartate aminotransferase-like (Major domain)"/>
    <property type="match status" value="1"/>
</dbReference>
<dbReference type="Gene3D" id="3.90.1150.10">
    <property type="entry name" value="Aspartate Aminotransferase, domain 1"/>
    <property type="match status" value="1"/>
</dbReference>
<dbReference type="GO" id="GO:0030170">
    <property type="term" value="F:pyridoxal phosphate binding"/>
    <property type="evidence" value="ECO:0007669"/>
    <property type="project" value="InterPro"/>
</dbReference>
<feature type="domain" description="Aminotransferase class I/classII large" evidence="2">
    <location>
        <begin position="55"/>
        <end position="357"/>
    </location>
</feature>
<dbReference type="PROSITE" id="PS00105">
    <property type="entry name" value="AA_TRANSFER_CLASS_1"/>
    <property type="match status" value="1"/>
</dbReference>
<dbReference type="EMBL" id="VSZS01000064">
    <property type="protein sequence ID" value="TYR31385.1"/>
    <property type="molecule type" value="Genomic_DNA"/>
</dbReference>
<evidence type="ECO:0000313" key="3">
    <source>
        <dbReference type="EMBL" id="TYR31385.1"/>
    </source>
</evidence>
<accession>A0A5D4GVT1</accession>
<dbReference type="RefSeq" id="WP_148915357.1">
    <property type="nucleotide sequence ID" value="NZ_VSZS01000064.1"/>
</dbReference>
<dbReference type="EC" id="2.6.1.-" evidence="1"/>
<dbReference type="InterPro" id="IPR015424">
    <property type="entry name" value="PyrdxlP-dep_Trfase"/>
</dbReference>
<protein>
    <recommendedName>
        <fullName evidence="1">Aminotransferase</fullName>
        <ecNumber evidence="1">2.6.1.-</ecNumber>
    </recommendedName>
</protein>
<dbReference type="InterPro" id="IPR015421">
    <property type="entry name" value="PyrdxlP-dep_Trfase_major"/>
</dbReference>
<name>A0A5D4GVT1_9HYPH</name>
<organism evidence="3 4">
    <name type="scientific">Neoaquamicrobium microcysteis</name>
    <dbReference type="NCBI Taxonomy" id="2682781"/>
    <lineage>
        <taxon>Bacteria</taxon>
        <taxon>Pseudomonadati</taxon>
        <taxon>Pseudomonadota</taxon>
        <taxon>Alphaproteobacteria</taxon>
        <taxon>Hyphomicrobiales</taxon>
        <taxon>Phyllobacteriaceae</taxon>
        <taxon>Neoaquamicrobium</taxon>
    </lineage>
</organism>
<dbReference type="InterPro" id="IPR015422">
    <property type="entry name" value="PyrdxlP-dep_Trfase_small"/>
</dbReference>
<comment type="cofactor">
    <cofactor evidence="1">
        <name>pyridoxal 5'-phosphate</name>
        <dbReference type="ChEBI" id="CHEBI:597326"/>
    </cofactor>
</comment>
<gene>
    <name evidence="3" type="ORF">FY036_13970</name>
</gene>
<dbReference type="PANTHER" id="PTHR43510">
    <property type="entry name" value="AMINOTRANSFERASE FUNCTION, HYPOTHETICAL (EUROFUNG)"/>
    <property type="match status" value="1"/>
</dbReference>
<dbReference type="GO" id="GO:0008483">
    <property type="term" value="F:transaminase activity"/>
    <property type="evidence" value="ECO:0007669"/>
    <property type="project" value="UniProtKB-KW"/>
</dbReference>
<proteinExistence type="inferred from homology"/>
<dbReference type="PANTHER" id="PTHR43510:SF1">
    <property type="entry name" value="AMINOTRANSFERASE FUNCTION, HYPOTHETICAL (EUROFUNG)"/>
    <property type="match status" value="1"/>
</dbReference>
<keyword evidence="1 3" id="KW-0032">Aminotransferase</keyword>
<dbReference type="AlphaFoldDB" id="A0A5D4GVT1"/>
<reference evidence="3 4" key="1">
    <citation type="submission" date="2019-08" db="EMBL/GenBank/DDBJ databases">
        <authorList>
            <person name="Seo Y.L."/>
        </authorList>
    </citation>
    <scope>NUCLEOTIDE SEQUENCE [LARGE SCALE GENOMIC DNA]</scope>
    <source>
        <strain evidence="3 4">MaA-C15</strain>
    </source>
</reference>
<dbReference type="Pfam" id="PF00155">
    <property type="entry name" value="Aminotran_1_2"/>
    <property type="match status" value="1"/>
</dbReference>
<sequence length="378" mass="40590">MKIEEFGVEIWMNRHENDCRYNLAETCVESLTVAEVLALAGKSNAILDELLPMKLTYGAIEGSQRLRDAIAALYESRDADEVMVAHGAIGANALVYSTLVEPGDRVVSIVPTYQQHVSIPESLGAEVVRLELRQEDVYAPDLDALRALAGDSAKLIVFSNPNNPTGALMERDVLEEIVRIAQGCGAWVLADEVYRGLDQQGDGSTVSIADLYEKGISTGSMSKAFSLAGLRLGWIVARRDLLHAVSIHRDYNTISVGMIDDLMAATALEASGAILARNRAIVRDNLAILDAWVAQEPSISWVRPRSGTTALLAYRHAMGSERFCTRLLEETGALFTPGAALGVEGTARIGYANSTQVLRDGLAAVSGFLASLDAEGAA</sequence>
<comment type="caution">
    <text evidence="3">The sequence shown here is derived from an EMBL/GenBank/DDBJ whole genome shotgun (WGS) entry which is preliminary data.</text>
</comment>
<dbReference type="NCBIfam" id="NF005593">
    <property type="entry name" value="PRK07324.1"/>
    <property type="match status" value="1"/>
</dbReference>
<keyword evidence="4" id="KW-1185">Reference proteome</keyword>
<dbReference type="InterPro" id="IPR004839">
    <property type="entry name" value="Aminotransferase_I/II_large"/>
</dbReference>
<dbReference type="InterPro" id="IPR004838">
    <property type="entry name" value="NHTrfase_class1_PyrdxlP-BS"/>
</dbReference>
<dbReference type="SUPFAM" id="SSF53383">
    <property type="entry name" value="PLP-dependent transferases"/>
    <property type="match status" value="1"/>
</dbReference>
<dbReference type="OrthoDB" id="9803354at2"/>
<comment type="similarity">
    <text evidence="1">Belongs to the class-I pyridoxal-phosphate-dependent aminotransferase family.</text>
</comment>
<evidence type="ECO:0000256" key="1">
    <source>
        <dbReference type="RuleBase" id="RU000481"/>
    </source>
</evidence>